<dbReference type="PANTHER" id="PTHR30383:SF5">
    <property type="entry name" value="SGNH HYDROLASE-TYPE ESTERASE DOMAIN-CONTAINING PROTEIN"/>
    <property type="match status" value="1"/>
</dbReference>
<dbReference type="Pfam" id="PF13472">
    <property type="entry name" value="Lipase_GDSL_2"/>
    <property type="match status" value="1"/>
</dbReference>
<feature type="chain" id="PRO_5028873585" description="SGNH hydrolase-type esterase domain-containing protein" evidence="2">
    <location>
        <begin position="26"/>
        <end position="425"/>
    </location>
</feature>
<keyword evidence="5" id="KW-1185">Reference proteome</keyword>
<dbReference type="InterPro" id="IPR051532">
    <property type="entry name" value="Ester_Hydrolysis_Enzymes"/>
</dbReference>
<dbReference type="InterPro" id="IPR036514">
    <property type="entry name" value="SGNH_hydro_sf"/>
</dbReference>
<dbReference type="CDD" id="cd01833">
    <property type="entry name" value="XynB_like"/>
    <property type="match status" value="1"/>
</dbReference>
<dbReference type="InterPro" id="IPR028994">
    <property type="entry name" value="Integrin_alpha_N"/>
</dbReference>
<dbReference type="KEGG" id="trg:TRUGW13939_10286"/>
<dbReference type="RefSeq" id="XP_035349292.1">
    <property type="nucleotide sequence ID" value="XM_035493399.1"/>
</dbReference>
<evidence type="ECO:0000256" key="2">
    <source>
        <dbReference type="SAM" id="SignalP"/>
    </source>
</evidence>
<dbReference type="GO" id="GO:0004622">
    <property type="term" value="F:phosphatidylcholine lysophospholipase activity"/>
    <property type="evidence" value="ECO:0007669"/>
    <property type="project" value="TreeGrafter"/>
</dbReference>
<dbReference type="OrthoDB" id="6123at2759"/>
<dbReference type="EMBL" id="CP055902">
    <property type="protein sequence ID" value="QKX63118.1"/>
    <property type="molecule type" value="Genomic_DNA"/>
</dbReference>
<evidence type="ECO:0000259" key="3">
    <source>
        <dbReference type="Pfam" id="PF13472"/>
    </source>
</evidence>
<evidence type="ECO:0000313" key="4">
    <source>
        <dbReference type="EMBL" id="QKX63118.1"/>
    </source>
</evidence>
<gene>
    <name evidence="4" type="ORF">TRUGW13939_10286</name>
</gene>
<sequence length="425" mass="45325">MYPKCIQQWALSLTWAVSIFQGVRATESLANGVELRIMPVGDSITHGYQGGSINIDGNGYRRQLWWNIKDNTKNFVGSQMSGNLPDPYSEGYDGAIIADIATFINGSLSSMRPNVVLIHAGTNDMNRPIDPDNAPERLGAMIDEVVSICPDAAVLVAEIITTNDTAAAELGQKYNAAIPGVVSSRADDGKKVLLVDMSSLLTTAELTDGIHPTDEGYGKMANAWFAGIQEAAQKGWIKEPVPLSKAPTGSGCSAVPVWNPIDEIAVGEGSANLWFADLDGDGKDDYIMLDNNGAATAYLNAGPTGPGGQIWDSQGEVMKSVGAEATQVRFADINGDGKADYLVVHDNGTVNCWINERSGDTGIFTWTAQGQIVTGHGHDGPGVIFADINGDGVDDYLWVSELGEVTVYLNDASNPPKWISQEEEK</sequence>
<proteinExistence type="predicted"/>
<dbReference type="SUPFAM" id="SSF52266">
    <property type="entry name" value="SGNH hydrolase"/>
    <property type="match status" value="1"/>
</dbReference>
<protein>
    <recommendedName>
        <fullName evidence="3">SGNH hydrolase-type esterase domain-containing protein</fullName>
    </recommendedName>
</protein>
<feature type="signal peptide" evidence="2">
    <location>
        <begin position="1"/>
        <end position="25"/>
    </location>
</feature>
<feature type="domain" description="SGNH hydrolase-type esterase" evidence="3">
    <location>
        <begin position="40"/>
        <end position="217"/>
    </location>
</feature>
<dbReference type="InterPro" id="IPR013517">
    <property type="entry name" value="FG-GAP"/>
</dbReference>
<organism evidence="4 5">
    <name type="scientific">Talaromyces rugulosus</name>
    <name type="common">Penicillium rugulosum</name>
    <dbReference type="NCBI Taxonomy" id="121627"/>
    <lineage>
        <taxon>Eukaryota</taxon>
        <taxon>Fungi</taxon>
        <taxon>Dikarya</taxon>
        <taxon>Ascomycota</taxon>
        <taxon>Pezizomycotina</taxon>
        <taxon>Eurotiomycetes</taxon>
        <taxon>Eurotiomycetidae</taxon>
        <taxon>Eurotiales</taxon>
        <taxon>Trichocomaceae</taxon>
        <taxon>Talaromyces</taxon>
        <taxon>Talaromyces sect. Islandici</taxon>
    </lineage>
</organism>
<reference evidence="5" key="1">
    <citation type="submission" date="2020-06" db="EMBL/GenBank/DDBJ databases">
        <title>A chromosome-scale genome assembly of Talaromyces rugulosus W13939.</title>
        <authorList>
            <person name="Wang B."/>
            <person name="Guo L."/>
            <person name="Ye K."/>
            <person name="Wang L."/>
        </authorList>
    </citation>
    <scope>NUCLEOTIDE SEQUENCE [LARGE SCALE GENOMIC DNA]</scope>
    <source>
        <strain evidence="5">W13939</strain>
    </source>
</reference>
<dbReference type="SUPFAM" id="SSF69318">
    <property type="entry name" value="Integrin alpha N-terminal domain"/>
    <property type="match status" value="1"/>
</dbReference>
<dbReference type="PANTHER" id="PTHR30383">
    <property type="entry name" value="THIOESTERASE 1/PROTEASE 1/LYSOPHOSPHOLIPASE L1"/>
    <property type="match status" value="1"/>
</dbReference>
<dbReference type="Pfam" id="PF13517">
    <property type="entry name" value="FG-GAP_3"/>
    <property type="match status" value="1"/>
</dbReference>
<name>A0A7H8RAV6_TALRU</name>
<dbReference type="Gene3D" id="3.40.50.1110">
    <property type="entry name" value="SGNH hydrolase"/>
    <property type="match status" value="1"/>
</dbReference>
<dbReference type="AlphaFoldDB" id="A0A7H8RAV6"/>
<dbReference type="Gene3D" id="2.130.10.130">
    <property type="entry name" value="Integrin alpha, N-terminal"/>
    <property type="match status" value="1"/>
</dbReference>
<keyword evidence="1 2" id="KW-0732">Signal</keyword>
<evidence type="ECO:0000313" key="5">
    <source>
        <dbReference type="Proteomes" id="UP000509510"/>
    </source>
</evidence>
<evidence type="ECO:0000256" key="1">
    <source>
        <dbReference type="ARBA" id="ARBA00022729"/>
    </source>
</evidence>
<dbReference type="Proteomes" id="UP000509510">
    <property type="component" value="Chromosome V"/>
</dbReference>
<accession>A0A7H8RAV6</accession>
<dbReference type="InterPro" id="IPR013830">
    <property type="entry name" value="SGNH_hydro"/>
</dbReference>
<dbReference type="GeneID" id="55997767"/>